<dbReference type="InterPro" id="IPR041577">
    <property type="entry name" value="RT_RNaseH_2"/>
</dbReference>
<evidence type="ECO:0000313" key="15">
    <source>
        <dbReference type="Proteomes" id="UP001501940"/>
    </source>
</evidence>
<dbReference type="Gene3D" id="3.30.70.270">
    <property type="match status" value="2"/>
</dbReference>
<dbReference type="Proteomes" id="UP001501940">
    <property type="component" value="Chromosome 9"/>
</dbReference>
<feature type="region of interest" description="Disordered" evidence="11">
    <location>
        <begin position="1"/>
        <end position="22"/>
    </location>
</feature>
<dbReference type="Ensembl" id="ENSAOCT00000046123.1">
    <property type="protein sequence ID" value="ENSAOCP00000071777.1"/>
    <property type="gene ID" value="ENSAOCG00000031070.1"/>
</dbReference>
<dbReference type="InterPro" id="IPR043502">
    <property type="entry name" value="DNA/RNA_pol_sf"/>
</dbReference>
<reference evidence="14 15" key="1">
    <citation type="submission" date="2022-01" db="EMBL/GenBank/DDBJ databases">
        <title>A chromosome-scale genome assembly of the false clownfish, Amphiprion ocellaris.</title>
        <authorList>
            <person name="Ryu T."/>
        </authorList>
    </citation>
    <scope>NUCLEOTIDE SEQUENCE [LARGE SCALE GENOMIC DNA]</scope>
</reference>
<dbReference type="FunFam" id="3.10.20.370:FF:000001">
    <property type="entry name" value="Retrovirus-related Pol polyprotein from transposon 17.6-like protein"/>
    <property type="match status" value="1"/>
</dbReference>
<dbReference type="InterPro" id="IPR001584">
    <property type="entry name" value="Integrase_cat-core"/>
</dbReference>
<dbReference type="Ensembl" id="ENSAOCT00000051458.1">
    <property type="protein sequence ID" value="ENSAOCP00000078093.1"/>
    <property type="gene ID" value="ENSAOCG00000031070.1"/>
</dbReference>
<evidence type="ECO:0000256" key="3">
    <source>
        <dbReference type="ARBA" id="ARBA00022670"/>
    </source>
</evidence>
<dbReference type="InterPro" id="IPR041588">
    <property type="entry name" value="Integrase_H2C2"/>
</dbReference>
<evidence type="ECO:0000256" key="8">
    <source>
        <dbReference type="ARBA" id="ARBA00022801"/>
    </source>
</evidence>
<dbReference type="EC" id="3.1.26.4" evidence="2"/>
<dbReference type="CDD" id="cd00303">
    <property type="entry name" value="retropepsin_like"/>
    <property type="match status" value="1"/>
</dbReference>
<dbReference type="FunFam" id="1.10.340.70:FF:000001">
    <property type="entry name" value="Retrovirus-related Pol polyprotein from transposon gypsy-like Protein"/>
    <property type="match status" value="1"/>
</dbReference>
<dbReference type="InterPro" id="IPR000477">
    <property type="entry name" value="RT_dom"/>
</dbReference>
<evidence type="ECO:0000256" key="9">
    <source>
        <dbReference type="ARBA" id="ARBA00022918"/>
    </source>
</evidence>
<name>A0AAQ6A3X4_AMPOC</name>
<keyword evidence="6" id="KW-0540">Nuclease</keyword>
<dbReference type="GO" id="GO:0004523">
    <property type="term" value="F:RNA-DNA hybrid ribonuclease activity"/>
    <property type="evidence" value="ECO:0007669"/>
    <property type="project" value="UniProtKB-EC"/>
</dbReference>
<dbReference type="CDD" id="cd09274">
    <property type="entry name" value="RNase_HI_RT_Ty3"/>
    <property type="match status" value="1"/>
</dbReference>
<dbReference type="InterPro" id="IPR012337">
    <property type="entry name" value="RNaseH-like_sf"/>
</dbReference>
<dbReference type="SUPFAM" id="SSF56672">
    <property type="entry name" value="DNA/RNA polymerases"/>
    <property type="match status" value="1"/>
</dbReference>
<evidence type="ECO:0000313" key="14">
    <source>
        <dbReference type="Ensembl" id="ENSAOCP00000071777.1"/>
    </source>
</evidence>
<dbReference type="Gene3D" id="2.40.70.10">
    <property type="entry name" value="Acid Proteases"/>
    <property type="match status" value="1"/>
</dbReference>
<dbReference type="SUPFAM" id="SSF53098">
    <property type="entry name" value="Ribonuclease H-like"/>
    <property type="match status" value="1"/>
</dbReference>
<evidence type="ECO:0000256" key="11">
    <source>
        <dbReference type="SAM" id="MobiDB-lite"/>
    </source>
</evidence>
<dbReference type="PANTHER" id="PTHR37984:SF15">
    <property type="entry name" value="INTEGRASE CATALYTIC DOMAIN-CONTAINING PROTEIN"/>
    <property type="match status" value="1"/>
</dbReference>
<comment type="similarity">
    <text evidence="1">Belongs to the beta type-B retroviral polymerase family. HERV class-II K(HML-2) pol subfamily.</text>
</comment>
<dbReference type="Gene3D" id="3.30.420.10">
    <property type="entry name" value="Ribonuclease H-like superfamily/Ribonuclease H"/>
    <property type="match status" value="1"/>
</dbReference>
<keyword evidence="9" id="KW-0695">RNA-directed DNA polymerase</keyword>
<evidence type="ECO:0000259" key="13">
    <source>
        <dbReference type="PROSITE" id="PS50994"/>
    </source>
</evidence>
<organism evidence="14 15">
    <name type="scientific">Amphiprion ocellaris</name>
    <name type="common">Clown anemonefish</name>
    <dbReference type="NCBI Taxonomy" id="80972"/>
    <lineage>
        <taxon>Eukaryota</taxon>
        <taxon>Metazoa</taxon>
        <taxon>Chordata</taxon>
        <taxon>Craniata</taxon>
        <taxon>Vertebrata</taxon>
        <taxon>Euteleostomi</taxon>
        <taxon>Actinopterygii</taxon>
        <taxon>Neopterygii</taxon>
        <taxon>Teleostei</taxon>
        <taxon>Neoteleostei</taxon>
        <taxon>Acanthomorphata</taxon>
        <taxon>Ovalentaria</taxon>
        <taxon>Pomacentridae</taxon>
        <taxon>Amphiprion</taxon>
    </lineage>
</organism>
<dbReference type="InterPro" id="IPR036397">
    <property type="entry name" value="RNaseH_sf"/>
</dbReference>
<evidence type="ECO:0000259" key="12">
    <source>
        <dbReference type="PROSITE" id="PS50878"/>
    </source>
</evidence>
<dbReference type="GO" id="GO:0015074">
    <property type="term" value="P:DNA integration"/>
    <property type="evidence" value="ECO:0007669"/>
    <property type="project" value="InterPro"/>
</dbReference>
<dbReference type="PANTHER" id="PTHR37984">
    <property type="entry name" value="PROTEIN CBG26694"/>
    <property type="match status" value="1"/>
</dbReference>
<dbReference type="PROSITE" id="PS50994">
    <property type="entry name" value="INTEGRASE"/>
    <property type="match status" value="1"/>
</dbReference>
<dbReference type="PROSITE" id="PS50878">
    <property type="entry name" value="RT_POL"/>
    <property type="match status" value="1"/>
</dbReference>
<dbReference type="CDD" id="cd01647">
    <property type="entry name" value="RT_LTR"/>
    <property type="match status" value="1"/>
</dbReference>
<keyword evidence="3" id="KW-0645">Protease</keyword>
<keyword evidence="5" id="KW-0548">Nucleotidyltransferase</keyword>
<dbReference type="Pfam" id="PF00078">
    <property type="entry name" value="RVT_1"/>
    <property type="match status" value="1"/>
</dbReference>
<dbReference type="Pfam" id="PF00665">
    <property type="entry name" value="rve"/>
    <property type="match status" value="1"/>
</dbReference>
<reference evidence="14" key="2">
    <citation type="submission" date="2025-05" db="UniProtKB">
        <authorList>
            <consortium name="Ensembl"/>
        </authorList>
    </citation>
    <scope>IDENTIFICATION</scope>
</reference>
<dbReference type="FunFam" id="3.30.420.10:FF:000032">
    <property type="entry name" value="Retrovirus-related Pol polyprotein from transposon 297-like Protein"/>
    <property type="match status" value="1"/>
</dbReference>
<dbReference type="GeneTree" id="ENSGT01100000263500"/>
<evidence type="ECO:0000256" key="6">
    <source>
        <dbReference type="ARBA" id="ARBA00022722"/>
    </source>
</evidence>
<evidence type="ECO:0000256" key="7">
    <source>
        <dbReference type="ARBA" id="ARBA00022759"/>
    </source>
</evidence>
<evidence type="ECO:0000256" key="4">
    <source>
        <dbReference type="ARBA" id="ARBA00022679"/>
    </source>
</evidence>
<dbReference type="InterPro" id="IPR050951">
    <property type="entry name" value="Retrovirus_Pol_polyprotein"/>
</dbReference>
<dbReference type="GO" id="GO:0006508">
    <property type="term" value="P:proteolysis"/>
    <property type="evidence" value="ECO:0007669"/>
    <property type="project" value="UniProtKB-KW"/>
</dbReference>
<dbReference type="InterPro" id="IPR021109">
    <property type="entry name" value="Peptidase_aspartic_dom_sf"/>
</dbReference>
<accession>A0AAQ6A3X4</accession>
<protein>
    <recommendedName>
        <fullName evidence="10">Gypsy retrotransposon integrase-like protein 1</fullName>
        <ecNumber evidence="2">3.1.26.4</ecNumber>
    </recommendedName>
</protein>
<dbReference type="GO" id="GO:0008233">
    <property type="term" value="F:peptidase activity"/>
    <property type="evidence" value="ECO:0007669"/>
    <property type="project" value="UniProtKB-KW"/>
</dbReference>
<dbReference type="InterPro" id="IPR043128">
    <property type="entry name" value="Rev_trsase/Diguanyl_cyclase"/>
</dbReference>
<keyword evidence="7" id="KW-0255">Endonuclease</keyword>
<proteinExistence type="inferred from homology"/>
<dbReference type="Pfam" id="PF17919">
    <property type="entry name" value="RT_RNaseH_2"/>
    <property type="match status" value="1"/>
</dbReference>
<dbReference type="FunFam" id="3.10.10.10:FF:000007">
    <property type="entry name" value="Retrovirus-related Pol polyprotein from transposon 17.6-like Protein"/>
    <property type="match status" value="1"/>
</dbReference>
<dbReference type="GO" id="GO:0003964">
    <property type="term" value="F:RNA-directed DNA polymerase activity"/>
    <property type="evidence" value="ECO:0007669"/>
    <property type="project" value="UniProtKB-KW"/>
</dbReference>
<keyword evidence="4" id="KW-0808">Transferase</keyword>
<dbReference type="Gene3D" id="1.10.340.70">
    <property type="match status" value="1"/>
</dbReference>
<evidence type="ECO:0000256" key="5">
    <source>
        <dbReference type="ARBA" id="ARBA00022695"/>
    </source>
</evidence>
<feature type="domain" description="Integrase catalytic" evidence="13">
    <location>
        <begin position="1103"/>
        <end position="1261"/>
    </location>
</feature>
<dbReference type="Pfam" id="PF17921">
    <property type="entry name" value="Integrase_H2C2"/>
    <property type="match status" value="1"/>
</dbReference>
<evidence type="ECO:0000256" key="2">
    <source>
        <dbReference type="ARBA" id="ARBA00012180"/>
    </source>
</evidence>
<feature type="domain" description="Reverse transcriptase" evidence="12">
    <location>
        <begin position="431"/>
        <end position="610"/>
    </location>
</feature>
<keyword evidence="8" id="KW-0378">Hydrolase</keyword>
<evidence type="ECO:0000256" key="10">
    <source>
        <dbReference type="ARBA" id="ARBA00039658"/>
    </source>
</evidence>
<dbReference type="Gene3D" id="3.10.10.10">
    <property type="entry name" value="HIV Type 1 Reverse Transcriptase, subunit A, domain 1"/>
    <property type="match status" value="1"/>
</dbReference>
<sequence length="1569" mass="175111">MGASVRPECDPPMTVDNDDSNSVYQSVCEERDRGRRPVLQNIQRLEQHDELFYENVTLGGKVSVRAMLDSGSMACTLSSSIMPQLLQEAVLQTADLEPTDVVLIGCGGSKTTPSGMCDLEVELYSCRVVVPTLVVDGQSDDLIIGSNLLRYLVNNLKVNSSSTSHVGDCDSQKKLLNLMAAVQECTEDLLDKVGTVKIKRAVTLEPLSEHLMWGKLQHWSGDLAGSEVMMEPTSARSRPRSVIVGRTVALLRDDGWLPLKVINPSERPVTLRRNAKLADVYLCGALENFSDPGGISDPQPSVQQNVQLSTTSPVCCHGEQSLVSAISTLPDRPVHNEPSSQADTPHSVLHNIGLADIDIDSCEVSPACKERLVHLIGEFQSIFSRDKLDCGKATGCLHRIRVVDEKPFRLPCRRIPPTQYEKLRQVLDEMEEREIIRKSSSEFASPLVLAWKKSGDMRVCNDFRWLNARTIKDAHPLPHPADALAALGGNAYFSTMDLTSGYYNVEMHEADRKYTAFTSPFGLYEYNRMPQGLCNSPATFMRMMLSIFGDQNFLSLLCYLDDVLVFAPTEDLALERLEMVFQRLRAHNLKLAPKKCHFLQRSVRFLGHVVSAEGIMSDPDKVSAITSLTESDLMEQGTTIPSQRKIRSFLGMVVFYQQFIENCSSIAKPLFGLTTGMTCPRGKGRKKKFQRKLSADDWTDECKQAFQQLKQALLAQVPLAHPNFSEPFLLSVDASTSGLGAVLSQVSVNGSTVRPIAFASKSLNHAQSRYPAHRLEFFALKWAVCDKFHHWLRGHRFTVWTDNNPLTYILSKARLDACEQRWIAKLAPFEFDIKYIPGPKNVVADALSREPFVQSGTFHRLTRLPYEDLLAEAAAVCPHGVQEAFRWSAHPVDKTPGCSQTIKSQCAVVVQGGTVSSQEVAAVFHAHSQRESGVHPHALLLPQFSQTVLMSEQIGTEILSHDVLVDKQRCDNVLERVIFYVERGRRPSRRERVKEPVEAVKLLKGWDKLVMRDGVLYRVVKNIVSKKKSYLYIVPSSLRSKVLKGVHDEAGHQGQHRTLYLARQRFHWLGLSRDVTEYVRCCRRCVVSKSPEPEARAPLENIRTSEPLELVCIDFWMAEDSNNRSLDVLVVTDHFTKMAHAFLCPNQSAKAVAHQLWHNYFCVYGFPKRLHSDQGANFESALITELLSVAGVQKSHTTPYHPMGNGSCERMNRTLGNMIRTLPPRAKRKWPEALKSLTFAYNCTVHETTGYAPFLLMFGRVPRLPIDIIFSSVIDNPEIADYDRYIQSLQRDLKEAMDIAQTVATKQLQRHTDLYNRKVRGAPVEVGDRVLLANKGERGKRKLSDRWENVIYVVVSKNDESHTFKIQHATTGQVKVVHRNLIMPVNFLPLHDMAPQDENQMSTVSSSVDPDDERELAADVSVESADYRTRVWVSVLPSESSRYLGELGDVEVTEQSGLASVPLAGVSPAVASGSQSCLGPSQPDFFMDMARAANGGDADSNLSLAVPDYSLDPTSHTETQTKTDTAVCDAEAAVRDVEVRSRARSAAGRLLRPVTRLIEIMHQKTGVVS</sequence>
<keyword evidence="15" id="KW-1185">Reference proteome</keyword>
<dbReference type="GO" id="GO:0003676">
    <property type="term" value="F:nucleic acid binding"/>
    <property type="evidence" value="ECO:0007669"/>
    <property type="project" value="InterPro"/>
</dbReference>
<evidence type="ECO:0000256" key="1">
    <source>
        <dbReference type="ARBA" id="ARBA00010879"/>
    </source>
</evidence>
<dbReference type="Gene3D" id="3.10.20.370">
    <property type="match status" value="1"/>
</dbReference>